<accession>A0A9Q3I1S6</accession>
<dbReference type="EMBL" id="AVOT02032546">
    <property type="protein sequence ID" value="MBW0526301.1"/>
    <property type="molecule type" value="Genomic_DNA"/>
</dbReference>
<keyword evidence="3" id="KW-1185">Reference proteome</keyword>
<name>A0A9Q3I1S6_9BASI</name>
<feature type="domain" description="Tf2-1-like SH3-like" evidence="1">
    <location>
        <begin position="60"/>
        <end position="121"/>
    </location>
</feature>
<evidence type="ECO:0000313" key="3">
    <source>
        <dbReference type="Proteomes" id="UP000765509"/>
    </source>
</evidence>
<dbReference type="Pfam" id="PF24626">
    <property type="entry name" value="SH3_Tf2-1"/>
    <property type="match status" value="1"/>
</dbReference>
<dbReference type="SUPFAM" id="SSF54160">
    <property type="entry name" value="Chromo domain-like"/>
    <property type="match status" value="1"/>
</dbReference>
<dbReference type="InterPro" id="IPR056924">
    <property type="entry name" value="SH3_Tf2-1"/>
</dbReference>
<protein>
    <recommendedName>
        <fullName evidence="1">Tf2-1-like SH3-like domain-containing protein</fullName>
    </recommendedName>
</protein>
<comment type="caution">
    <text evidence="2">The sequence shown here is derived from an EMBL/GenBank/DDBJ whole genome shotgun (WGS) entry which is preliminary data.</text>
</comment>
<dbReference type="Proteomes" id="UP000765509">
    <property type="component" value="Unassembled WGS sequence"/>
</dbReference>
<dbReference type="AlphaFoldDB" id="A0A9Q3I1S6"/>
<evidence type="ECO:0000259" key="1">
    <source>
        <dbReference type="Pfam" id="PF24626"/>
    </source>
</evidence>
<dbReference type="InterPro" id="IPR016197">
    <property type="entry name" value="Chromo-like_dom_sf"/>
</dbReference>
<proteinExistence type="predicted"/>
<organism evidence="2 3">
    <name type="scientific">Austropuccinia psidii MF-1</name>
    <dbReference type="NCBI Taxonomy" id="1389203"/>
    <lineage>
        <taxon>Eukaryota</taxon>
        <taxon>Fungi</taxon>
        <taxon>Dikarya</taxon>
        <taxon>Basidiomycota</taxon>
        <taxon>Pucciniomycotina</taxon>
        <taxon>Pucciniomycetes</taxon>
        <taxon>Pucciniales</taxon>
        <taxon>Sphaerophragmiaceae</taxon>
        <taxon>Austropuccinia</taxon>
    </lineage>
</organism>
<evidence type="ECO:0000313" key="2">
    <source>
        <dbReference type="EMBL" id="MBW0526301.1"/>
    </source>
</evidence>
<dbReference type="CDD" id="cd00024">
    <property type="entry name" value="CD_CSD"/>
    <property type="match status" value="1"/>
</dbReference>
<dbReference type="OrthoDB" id="2273864at2759"/>
<reference evidence="2" key="1">
    <citation type="submission" date="2021-03" db="EMBL/GenBank/DDBJ databases">
        <title>Draft genome sequence of rust myrtle Austropuccinia psidii MF-1, a brazilian biotype.</title>
        <authorList>
            <person name="Quecine M.C."/>
            <person name="Pachon D.M.R."/>
            <person name="Bonatelli M.L."/>
            <person name="Correr F.H."/>
            <person name="Franceschini L.M."/>
            <person name="Leite T.F."/>
            <person name="Margarido G.R.A."/>
            <person name="Almeida C.A."/>
            <person name="Ferrarezi J.A."/>
            <person name="Labate C.A."/>
        </authorList>
    </citation>
    <scope>NUCLEOTIDE SEQUENCE</scope>
    <source>
        <strain evidence="2">MF-1</strain>
    </source>
</reference>
<gene>
    <name evidence="2" type="ORF">O181_066016</name>
</gene>
<sequence length="171" mass="20073">MKEKPKIHSLKITQDTTAGRLSTKIKSLQKDLKREIEVCINSFRRYEDKSRENPPVFNPGDMVWPYPKNIKSTRPTRKLCVILLCIFQILKKFRTHAYPLKLPSQWKSIDSIFHVSLLEPVKTSSIPNRYQEPPPLISIEEEEECEASQRLDSKLKKGKSWYLVQWKGFSQ</sequence>